<sequence length="45" mass="5137">MGFKVFRCARIILSRIETMHMIRNGQMKDSGVPRAAGDQFYSFVA</sequence>
<reference evidence="1 2" key="1">
    <citation type="submission" date="2020-04" db="EMBL/GenBank/DDBJ databases">
        <authorList>
            <person name="De Canck E."/>
        </authorList>
    </citation>
    <scope>NUCLEOTIDE SEQUENCE [LARGE SCALE GENOMIC DNA]</scope>
    <source>
        <strain evidence="1 2">LMG 27177</strain>
    </source>
</reference>
<evidence type="ECO:0000313" key="1">
    <source>
        <dbReference type="EMBL" id="CAB3810511.1"/>
    </source>
</evidence>
<evidence type="ECO:0000313" key="2">
    <source>
        <dbReference type="Proteomes" id="UP000494252"/>
    </source>
</evidence>
<proteinExistence type="predicted"/>
<gene>
    <name evidence="1" type="ORF">LMG27177_07254</name>
</gene>
<evidence type="ECO:0008006" key="3">
    <source>
        <dbReference type="Google" id="ProtNLM"/>
    </source>
</evidence>
<dbReference type="EMBL" id="CADIKI010000037">
    <property type="protein sequence ID" value="CAB3810511.1"/>
    <property type="molecule type" value="Genomic_DNA"/>
</dbReference>
<accession>A0A6J5H4U2</accession>
<keyword evidence="2" id="KW-1185">Reference proteome</keyword>
<organism evidence="1 2">
    <name type="scientific">Paraburkholderia fynbosensis</name>
    <dbReference type="NCBI Taxonomy" id="1200993"/>
    <lineage>
        <taxon>Bacteria</taxon>
        <taxon>Pseudomonadati</taxon>
        <taxon>Pseudomonadota</taxon>
        <taxon>Betaproteobacteria</taxon>
        <taxon>Burkholderiales</taxon>
        <taxon>Burkholderiaceae</taxon>
        <taxon>Paraburkholderia</taxon>
    </lineage>
</organism>
<dbReference type="AlphaFoldDB" id="A0A6J5H4U2"/>
<name>A0A6J5H4U2_9BURK</name>
<protein>
    <recommendedName>
        <fullName evidence="3">DDE domain-containing protein</fullName>
    </recommendedName>
</protein>
<dbReference type="Proteomes" id="UP000494252">
    <property type="component" value="Unassembled WGS sequence"/>
</dbReference>